<name>A0ABY2H9I8_9HYPO</name>
<protein>
    <submittedName>
        <fullName evidence="2">Uncharacterized protein</fullName>
    </submittedName>
</protein>
<keyword evidence="1" id="KW-0812">Transmembrane</keyword>
<reference evidence="2 3" key="1">
    <citation type="submission" date="2018-01" db="EMBL/GenBank/DDBJ databases">
        <title>Genome characterization of the sugarcane-associated fungus Trichoderma ghanense CCMA-1212 and their application in lignocelulose bioconversion.</title>
        <authorList>
            <person name="Steindorff A.S."/>
            <person name="Mendes T.D."/>
            <person name="Vilela E.S.D."/>
            <person name="Rodrigues D.S."/>
            <person name="Formighieri E.F."/>
            <person name="Melo I.S."/>
            <person name="Favaro L.C.L."/>
        </authorList>
    </citation>
    <scope>NUCLEOTIDE SEQUENCE [LARGE SCALE GENOMIC DNA]</scope>
    <source>
        <strain evidence="2 3">CCMA-1212</strain>
    </source>
</reference>
<dbReference type="EMBL" id="PPTA01000005">
    <property type="protein sequence ID" value="TFB03598.1"/>
    <property type="molecule type" value="Genomic_DNA"/>
</dbReference>
<keyword evidence="1" id="KW-0472">Membrane</keyword>
<sequence>MDMVVSSSCWFLSVIACFYFLFLCFWSLPKSREAPVRFGLWEMDVWSVQLHTATGGGPDARERLARARQEVQEGSWGVICPSKQDETRSARRRWMAVPDVVVRIVLCLQMRLQTCLQMQGTCVKGDAGDAGATAALRCDGFVYVPDGGLGNGLAAREKQQELAPPEAGCASGLRPIREAARAFCW</sequence>
<organism evidence="2 3">
    <name type="scientific">Trichoderma ghanense</name>
    <dbReference type="NCBI Taxonomy" id="65468"/>
    <lineage>
        <taxon>Eukaryota</taxon>
        <taxon>Fungi</taxon>
        <taxon>Dikarya</taxon>
        <taxon>Ascomycota</taxon>
        <taxon>Pezizomycotina</taxon>
        <taxon>Sordariomycetes</taxon>
        <taxon>Hypocreomycetidae</taxon>
        <taxon>Hypocreales</taxon>
        <taxon>Hypocreaceae</taxon>
        <taxon>Trichoderma</taxon>
    </lineage>
</organism>
<evidence type="ECO:0000313" key="3">
    <source>
        <dbReference type="Proteomes" id="UP001642720"/>
    </source>
</evidence>
<evidence type="ECO:0000256" key="1">
    <source>
        <dbReference type="SAM" id="Phobius"/>
    </source>
</evidence>
<keyword evidence="3" id="KW-1185">Reference proteome</keyword>
<evidence type="ECO:0000313" key="2">
    <source>
        <dbReference type="EMBL" id="TFB03598.1"/>
    </source>
</evidence>
<feature type="transmembrane region" description="Helical" evidence="1">
    <location>
        <begin position="9"/>
        <end position="28"/>
    </location>
</feature>
<proteinExistence type="predicted"/>
<dbReference type="Proteomes" id="UP001642720">
    <property type="component" value="Unassembled WGS sequence"/>
</dbReference>
<comment type="caution">
    <text evidence="2">The sequence shown here is derived from an EMBL/GenBank/DDBJ whole genome shotgun (WGS) entry which is preliminary data.</text>
</comment>
<dbReference type="GeneID" id="300576199"/>
<dbReference type="RefSeq" id="XP_073559799.1">
    <property type="nucleotide sequence ID" value="XM_073701749.1"/>
</dbReference>
<gene>
    <name evidence="2" type="ORF">CCMA1212_004448</name>
</gene>
<keyword evidence="1" id="KW-1133">Transmembrane helix</keyword>
<accession>A0ABY2H9I8</accession>